<protein>
    <submittedName>
        <fullName evidence="11">Uncharacterized protein</fullName>
    </submittedName>
</protein>
<evidence type="ECO:0000259" key="9">
    <source>
        <dbReference type="PROSITE" id="PS50868"/>
    </source>
</evidence>
<feature type="region of interest" description="Disordered" evidence="6">
    <location>
        <begin position="99"/>
        <end position="154"/>
    </location>
</feature>
<evidence type="ECO:0000256" key="4">
    <source>
        <dbReference type="ARBA" id="ARBA00023242"/>
    </source>
</evidence>
<organism evidence="11 12">
    <name type="scientific">Zingiber officinale</name>
    <name type="common">Ginger</name>
    <name type="synonym">Amomum zingiber</name>
    <dbReference type="NCBI Taxonomy" id="94328"/>
    <lineage>
        <taxon>Eukaryota</taxon>
        <taxon>Viridiplantae</taxon>
        <taxon>Streptophyta</taxon>
        <taxon>Embryophyta</taxon>
        <taxon>Tracheophyta</taxon>
        <taxon>Spermatophyta</taxon>
        <taxon>Magnoliopsida</taxon>
        <taxon>Liliopsida</taxon>
        <taxon>Zingiberales</taxon>
        <taxon>Zingiberaceae</taxon>
        <taxon>Zingiber</taxon>
    </lineage>
</organism>
<evidence type="ECO:0000259" key="10">
    <source>
        <dbReference type="PROSITE" id="PS51015"/>
    </source>
</evidence>
<dbReference type="PROSITE" id="PS50868">
    <property type="entry name" value="POST_SET"/>
    <property type="match status" value="1"/>
</dbReference>
<evidence type="ECO:0000256" key="3">
    <source>
        <dbReference type="ARBA" id="ARBA00022853"/>
    </source>
</evidence>
<comment type="subcellular location">
    <subcellularLocation>
        <location evidence="1">Chromosome</location>
    </subcellularLocation>
    <subcellularLocation>
        <location evidence="5">Nucleus</location>
    </subcellularLocation>
</comment>
<dbReference type="PROSITE" id="PS50867">
    <property type="entry name" value="PRE_SET"/>
    <property type="match status" value="1"/>
</dbReference>
<dbReference type="GO" id="GO:0042054">
    <property type="term" value="F:histone methyltransferase activity"/>
    <property type="evidence" value="ECO:0007669"/>
    <property type="project" value="InterPro"/>
</dbReference>
<evidence type="ECO:0000256" key="5">
    <source>
        <dbReference type="PROSITE-ProRule" id="PRU00358"/>
    </source>
</evidence>
<dbReference type="Pfam" id="PF05033">
    <property type="entry name" value="Pre-SET"/>
    <property type="match status" value="1"/>
</dbReference>
<dbReference type="InterPro" id="IPR003105">
    <property type="entry name" value="SRA_YDG"/>
</dbReference>
<proteinExistence type="predicted"/>
<dbReference type="PROSITE" id="PS50280">
    <property type="entry name" value="SET"/>
    <property type="match status" value="1"/>
</dbReference>
<dbReference type="SMART" id="SM00468">
    <property type="entry name" value="PreSET"/>
    <property type="match status" value="1"/>
</dbReference>
<evidence type="ECO:0000313" key="12">
    <source>
        <dbReference type="Proteomes" id="UP000734854"/>
    </source>
</evidence>
<dbReference type="PROSITE" id="PS51575">
    <property type="entry name" value="SAM_MT43_SUVAR39_2"/>
    <property type="match status" value="1"/>
</dbReference>
<dbReference type="Pfam" id="PF02182">
    <property type="entry name" value="SAD_SRA"/>
    <property type="match status" value="1"/>
</dbReference>
<accession>A0A8J5G2E2</accession>
<keyword evidence="2" id="KW-0158">Chromosome</keyword>
<dbReference type="OrthoDB" id="5792673at2759"/>
<feature type="domain" description="YDG" evidence="10">
    <location>
        <begin position="227"/>
        <end position="374"/>
    </location>
</feature>
<dbReference type="SMART" id="SM00466">
    <property type="entry name" value="SRA"/>
    <property type="match status" value="1"/>
</dbReference>
<dbReference type="PANTHER" id="PTHR45660">
    <property type="entry name" value="HISTONE-LYSINE N-METHYLTRANSFERASE SETMAR"/>
    <property type="match status" value="1"/>
</dbReference>
<dbReference type="GO" id="GO:0008270">
    <property type="term" value="F:zinc ion binding"/>
    <property type="evidence" value="ECO:0007669"/>
    <property type="project" value="InterPro"/>
</dbReference>
<dbReference type="GO" id="GO:0005694">
    <property type="term" value="C:chromosome"/>
    <property type="evidence" value="ECO:0007669"/>
    <property type="project" value="UniProtKB-SubCell"/>
</dbReference>
<comment type="caution">
    <text evidence="11">The sequence shown here is derived from an EMBL/GenBank/DDBJ whole genome shotgun (WGS) entry which is preliminary data.</text>
</comment>
<evidence type="ECO:0000256" key="6">
    <source>
        <dbReference type="SAM" id="MobiDB-lite"/>
    </source>
</evidence>
<dbReference type="GO" id="GO:0005634">
    <property type="term" value="C:nucleus"/>
    <property type="evidence" value="ECO:0007669"/>
    <property type="project" value="UniProtKB-SubCell"/>
</dbReference>
<evidence type="ECO:0000256" key="1">
    <source>
        <dbReference type="ARBA" id="ARBA00004286"/>
    </source>
</evidence>
<dbReference type="FunFam" id="2.30.280.10:FF:000003">
    <property type="entry name" value="Histone-lysine N-methyltransferase, H3 lysine-9 specific SUVH5"/>
    <property type="match status" value="1"/>
</dbReference>
<dbReference type="GO" id="GO:0003690">
    <property type="term" value="F:double-stranded DNA binding"/>
    <property type="evidence" value="ECO:0007669"/>
    <property type="project" value="TreeGrafter"/>
</dbReference>
<feature type="domain" description="SET" evidence="7">
    <location>
        <begin position="513"/>
        <end position="657"/>
    </location>
</feature>
<dbReference type="PANTHER" id="PTHR45660:SF13">
    <property type="entry name" value="HISTONE-LYSINE N-METHYLTRANSFERASE SETMAR"/>
    <property type="match status" value="1"/>
</dbReference>
<evidence type="ECO:0000259" key="8">
    <source>
        <dbReference type="PROSITE" id="PS50867"/>
    </source>
</evidence>
<keyword evidence="3" id="KW-0156">Chromatin regulator</keyword>
<reference evidence="11 12" key="1">
    <citation type="submission" date="2020-08" db="EMBL/GenBank/DDBJ databases">
        <title>Plant Genome Project.</title>
        <authorList>
            <person name="Zhang R.-G."/>
        </authorList>
    </citation>
    <scope>NUCLEOTIDE SEQUENCE [LARGE SCALE GENOMIC DNA]</scope>
    <source>
        <tissue evidence="11">Rhizome</tissue>
    </source>
</reference>
<dbReference type="InterPro" id="IPR025794">
    <property type="entry name" value="H3-K9-MeTrfase_plant"/>
</dbReference>
<keyword evidence="4 5" id="KW-0539">Nucleus</keyword>
<dbReference type="EMBL" id="JACMSC010000012">
    <property type="protein sequence ID" value="KAG6496709.1"/>
    <property type="molecule type" value="Genomic_DNA"/>
</dbReference>
<dbReference type="InterPro" id="IPR003616">
    <property type="entry name" value="Post-SET_dom"/>
</dbReference>
<evidence type="ECO:0000259" key="7">
    <source>
        <dbReference type="PROSITE" id="PS50280"/>
    </source>
</evidence>
<dbReference type="InterPro" id="IPR001214">
    <property type="entry name" value="SET_dom"/>
</dbReference>
<sequence>MERRSNCTPEGENGVLDVKPLRSLAPMFPAPFGFNMVTQSNVPPLVCISPFGSSVSGLDPSHFNQRPPNKGSIATNEGAAHVAMRFGVNGDINFTPVSASNRTPLPGSFGKTGPSIVPVDDDDDDHSFEGKTQVSGKRGKKSRASSSGSDAKRKRLIKSSRKLLPLVLPMPDNPRESVDMILMTFDALRRRILQVDEVKDESNRQYLKAGAIMTARNVKTNVGKRVGSIPGVEVGDIFYFRFEMNLIGLHTPSMAGIDYLTTRFGDKDEPVAICVVSAGGYENEEDDVDVLIYSGQGGSGKHENKPVDQKLERGNLALDRSSHRKNQIRVVRSAKDINCPTGKIYIYDGLYKIESSWIEKAKAGFNMFKYKLLREPGQPDGIAIWKMTQKWKENPSSRGRVILHDVSSGAENIPVCLVNDVDDERGPNHFVYITRVKYHHPTDMMKPLQGCMCLSVCLPGDVNCSCAHHNGGDLPYNSMGLLVCRKPLIYECSSSCQCTLNCRNRVTQKGIRLHFEIFRTSNCGWGLRSWDPIRAGTFICEYTGEVIDRSKIADEGEEDEHIFQATYLGEKAMGFNCWPELLEEAELTSETEVFRSFPITLSAKNLGNISRFMNHSCSPNVFWQPVLYDHGDEEYPHIMFFAMKHIPPMTELTYDYGPGSGSLYSKKCLCGSSNCRGYFG</sequence>
<dbReference type="PROSITE" id="PS51015">
    <property type="entry name" value="YDG"/>
    <property type="match status" value="1"/>
</dbReference>
<keyword evidence="12" id="KW-1185">Reference proteome</keyword>
<dbReference type="SMART" id="SM00317">
    <property type="entry name" value="SET"/>
    <property type="match status" value="1"/>
</dbReference>
<feature type="domain" description="Post-SET" evidence="9">
    <location>
        <begin position="664"/>
        <end position="680"/>
    </location>
</feature>
<dbReference type="Proteomes" id="UP000734854">
    <property type="component" value="Unassembled WGS sequence"/>
</dbReference>
<dbReference type="InterPro" id="IPR051357">
    <property type="entry name" value="H3K9_HMTase_SUVAR3-9"/>
</dbReference>
<name>A0A8J5G2E2_ZINOF</name>
<feature type="domain" description="Pre-SET" evidence="8">
    <location>
        <begin position="449"/>
        <end position="510"/>
    </location>
</feature>
<dbReference type="AlphaFoldDB" id="A0A8J5G2E2"/>
<dbReference type="InterPro" id="IPR007728">
    <property type="entry name" value="Pre-SET_dom"/>
</dbReference>
<dbReference type="Pfam" id="PF00856">
    <property type="entry name" value="SET"/>
    <property type="match status" value="1"/>
</dbReference>
<gene>
    <name evidence="11" type="ORF">ZIOFF_044579</name>
</gene>
<evidence type="ECO:0000256" key="2">
    <source>
        <dbReference type="ARBA" id="ARBA00022454"/>
    </source>
</evidence>
<evidence type="ECO:0000313" key="11">
    <source>
        <dbReference type="EMBL" id="KAG6496709.1"/>
    </source>
</evidence>